<gene>
    <name evidence="1" type="ORF">E2C01_043226</name>
</gene>
<organism evidence="1 2">
    <name type="scientific">Portunus trituberculatus</name>
    <name type="common">Swimming crab</name>
    <name type="synonym">Neptunus trituberculatus</name>
    <dbReference type="NCBI Taxonomy" id="210409"/>
    <lineage>
        <taxon>Eukaryota</taxon>
        <taxon>Metazoa</taxon>
        <taxon>Ecdysozoa</taxon>
        <taxon>Arthropoda</taxon>
        <taxon>Crustacea</taxon>
        <taxon>Multicrustacea</taxon>
        <taxon>Malacostraca</taxon>
        <taxon>Eumalacostraca</taxon>
        <taxon>Eucarida</taxon>
        <taxon>Decapoda</taxon>
        <taxon>Pleocyemata</taxon>
        <taxon>Brachyura</taxon>
        <taxon>Eubrachyura</taxon>
        <taxon>Portunoidea</taxon>
        <taxon>Portunidae</taxon>
        <taxon>Portuninae</taxon>
        <taxon>Portunus</taxon>
    </lineage>
</organism>
<comment type="caution">
    <text evidence="1">The sequence shown here is derived from an EMBL/GenBank/DDBJ whole genome shotgun (WGS) entry which is preliminary data.</text>
</comment>
<name>A0A5B7FVI8_PORTR</name>
<dbReference type="Proteomes" id="UP000324222">
    <property type="component" value="Unassembled WGS sequence"/>
</dbReference>
<proteinExistence type="predicted"/>
<keyword evidence="2" id="KW-1185">Reference proteome</keyword>
<sequence length="103" mass="11626">MEYITNVHPEDTEKYQKMMDLLPELHFIADNGWKTKFLVTRAGGKVLGQCSEYTSLTSQPASLPAYHSLLQSSSYWRLPQPGNKGSWVAQKQLCNTAHPLQTS</sequence>
<accession>A0A5B7FVI8</accession>
<reference evidence="1 2" key="1">
    <citation type="submission" date="2019-05" db="EMBL/GenBank/DDBJ databases">
        <title>Another draft genome of Portunus trituberculatus and its Hox gene families provides insights of decapod evolution.</title>
        <authorList>
            <person name="Jeong J.-H."/>
            <person name="Song I."/>
            <person name="Kim S."/>
            <person name="Choi T."/>
            <person name="Kim D."/>
            <person name="Ryu S."/>
            <person name="Kim W."/>
        </authorList>
    </citation>
    <scope>NUCLEOTIDE SEQUENCE [LARGE SCALE GENOMIC DNA]</scope>
    <source>
        <tissue evidence="1">Muscle</tissue>
    </source>
</reference>
<protein>
    <submittedName>
        <fullName evidence="1">Uncharacterized protein</fullName>
    </submittedName>
</protein>
<dbReference type="EMBL" id="VSRR010008869">
    <property type="protein sequence ID" value="MPC49427.1"/>
    <property type="molecule type" value="Genomic_DNA"/>
</dbReference>
<dbReference type="AlphaFoldDB" id="A0A5B7FVI8"/>
<evidence type="ECO:0000313" key="1">
    <source>
        <dbReference type="EMBL" id="MPC49427.1"/>
    </source>
</evidence>
<evidence type="ECO:0000313" key="2">
    <source>
        <dbReference type="Proteomes" id="UP000324222"/>
    </source>
</evidence>